<evidence type="ECO:0000313" key="1">
    <source>
        <dbReference type="EMBL" id="KAH7950376.1"/>
    </source>
</evidence>
<gene>
    <name evidence="1" type="ORF">HPB49_023280</name>
</gene>
<accession>A0ACB8CTA1</accession>
<organism evidence="1 2">
    <name type="scientific">Dermacentor silvarum</name>
    <name type="common">Tick</name>
    <dbReference type="NCBI Taxonomy" id="543639"/>
    <lineage>
        <taxon>Eukaryota</taxon>
        <taxon>Metazoa</taxon>
        <taxon>Ecdysozoa</taxon>
        <taxon>Arthropoda</taxon>
        <taxon>Chelicerata</taxon>
        <taxon>Arachnida</taxon>
        <taxon>Acari</taxon>
        <taxon>Parasitiformes</taxon>
        <taxon>Ixodida</taxon>
        <taxon>Ixodoidea</taxon>
        <taxon>Ixodidae</taxon>
        <taxon>Rhipicephalinae</taxon>
        <taxon>Dermacentor</taxon>
    </lineage>
</organism>
<comment type="caution">
    <text evidence="1">The sequence shown here is derived from an EMBL/GenBank/DDBJ whole genome shotgun (WGS) entry which is preliminary data.</text>
</comment>
<reference evidence="1" key="1">
    <citation type="submission" date="2020-05" db="EMBL/GenBank/DDBJ databases">
        <title>Large-scale comparative analyses of tick genomes elucidate their genetic diversity and vector capacities.</title>
        <authorList>
            <person name="Jia N."/>
            <person name="Wang J."/>
            <person name="Shi W."/>
            <person name="Du L."/>
            <person name="Sun Y."/>
            <person name="Zhan W."/>
            <person name="Jiang J."/>
            <person name="Wang Q."/>
            <person name="Zhang B."/>
            <person name="Ji P."/>
            <person name="Sakyi L.B."/>
            <person name="Cui X."/>
            <person name="Yuan T."/>
            <person name="Jiang B."/>
            <person name="Yang W."/>
            <person name="Lam T.T.-Y."/>
            <person name="Chang Q."/>
            <person name="Ding S."/>
            <person name="Wang X."/>
            <person name="Zhu J."/>
            <person name="Ruan X."/>
            <person name="Zhao L."/>
            <person name="Wei J."/>
            <person name="Que T."/>
            <person name="Du C."/>
            <person name="Cheng J."/>
            <person name="Dai P."/>
            <person name="Han X."/>
            <person name="Huang E."/>
            <person name="Gao Y."/>
            <person name="Liu J."/>
            <person name="Shao H."/>
            <person name="Ye R."/>
            <person name="Li L."/>
            <person name="Wei W."/>
            <person name="Wang X."/>
            <person name="Wang C."/>
            <person name="Yang T."/>
            <person name="Huo Q."/>
            <person name="Li W."/>
            <person name="Guo W."/>
            <person name="Chen H."/>
            <person name="Zhou L."/>
            <person name="Ni X."/>
            <person name="Tian J."/>
            <person name="Zhou Y."/>
            <person name="Sheng Y."/>
            <person name="Liu T."/>
            <person name="Pan Y."/>
            <person name="Xia L."/>
            <person name="Li J."/>
            <person name="Zhao F."/>
            <person name="Cao W."/>
        </authorList>
    </citation>
    <scope>NUCLEOTIDE SEQUENCE</scope>
    <source>
        <strain evidence="1">Dsil-2018</strain>
    </source>
</reference>
<protein>
    <submittedName>
        <fullName evidence="1">Uncharacterized protein</fullName>
    </submittedName>
</protein>
<proteinExistence type="predicted"/>
<name>A0ACB8CTA1_DERSI</name>
<evidence type="ECO:0000313" key="2">
    <source>
        <dbReference type="Proteomes" id="UP000821865"/>
    </source>
</evidence>
<sequence>MALINNIREAKRKYPYMMSFEKDLSVPATPCIVFSEEDVEEADLQIKVDREMLFAVKNGEGLAAVLFAYWLLNIQYDRKLFNTLVVLERLFLGLTLSTPRVVATKFLNVCHVAKSVPC</sequence>
<dbReference type="Proteomes" id="UP000821865">
    <property type="component" value="Chromosome 5"/>
</dbReference>
<keyword evidence="2" id="KW-1185">Reference proteome</keyword>
<dbReference type="EMBL" id="CM023474">
    <property type="protein sequence ID" value="KAH7950376.1"/>
    <property type="molecule type" value="Genomic_DNA"/>
</dbReference>